<name>A0ACC0QPQ8_9HYPO</name>
<dbReference type="Proteomes" id="UP001065298">
    <property type="component" value="Chromosome 7"/>
</dbReference>
<evidence type="ECO:0000313" key="2">
    <source>
        <dbReference type="Proteomes" id="UP001065298"/>
    </source>
</evidence>
<proteinExistence type="predicted"/>
<keyword evidence="2" id="KW-1185">Reference proteome</keyword>
<evidence type="ECO:0000313" key="1">
    <source>
        <dbReference type="EMBL" id="KAI8663305.1"/>
    </source>
</evidence>
<sequence>MYKNEATSQPCCVVSSHTTLSRLAEPSTRETVNYNATTMSDKPVLLFVTGAWHPPKCYDGLKSALIDLGYECVIPKMPTIGADSHGVTWEADKAKIIETSEPYFAEGREVVLIAHSYGGIPATAATEGQGISDRAEKGLKGGFHSIIFMAAFAIPVKGWDLITTFGGAYPEWLETGEKYTKNKITTMAPEGAWNSLYNDCPKEAAQEAFEATQPHSQDAFETGLDFIGSDITIPKTYIICEKDRVLPLPLQEQLVQSTPGMKEARMVTSHSPFLEKRQETADLIIKIVEGRN</sequence>
<accession>A0ACC0QPQ8</accession>
<dbReference type="EMBL" id="CM046509">
    <property type="protein sequence ID" value="KAI8663305.1"/>
    <property type="molecule type" value="Genomic_DNA"/>
</dbReference>
<keyword evidence="1" id="KW-0378">Hydrolase</keyword>
<organism evidence="1 2">
    <name type="scientific">Fusarium keratoplasticum</name>
    <dbReference type="NCBI Taxonomy" id="1328300"/>
    <lineage>
        <taxon>Eukaryota</taxon>
        <taxon>Fungi</taxon>
        <taxon>Dikarya</taxon>
        <taxon>Ascomycota</taxon>
        <taxon>Pezizomycotina</taxon>
        <taxon>Sordariomycetes</taxon>
        <taxon>Hypocreomycetidae</taxon>
        <taxon>Hypocreales</taxon>
        <taxon>Nectriaceae</taxon>
        <taxon>Fusarium</taxon>
        <taxon>Fusarium solani species complex</taxon>
    </lineage>
</organism>
<protein>
    <submittedName>
        <fullName evidence="1">AB hydrolase-1 domain-containing protein</fullName>
    </submittedName>
</protein>
<gene>
    <name evidence="1" type="ORF">NCS57_00931100</name>
</gene>
<reference evidence="1" key="1">
    <citation type="submission" date="2022-06" db="EMBL/GenBank/DDBJ databases">
        <title>Fusarium solani species complex genomes reveal bases of compartmentalisation and animal pathogenesis.</title>
        <authorList>
            <person name="Tsai I.J."/>
        </authorList>
    </citation>
    <scope>NUCLEOTIDE SEQUENCE</scope>
    <source>
        <strain evidence="1">Fu6.1</strain>
    </source>
</reference>
<comment type="caution">
    <text evidence="1">The sequence shown here is derived from an EMBL/GenBank/DDBJ whole genome shotgun (WGS) entry which is preliminary data.</text>
</comment>